<dbReference type="InterPro" id="IPR000415">
    <property type="entry name" value="Nitroreductase-like"/>
</dbReference>
<feature type="domain" description="Nitroreductase" evidence="2">
    <location>
        <begin position="389"/>
        <end position="488"/>
    </location>
</feature>
<reference evidence="3 4" key="1">
    <citation type="submission" date="2017-04" db="EMBL/GenBank/DDBJ databases">
        <authorList>
            <person name="Afonso C.L."/>
            <person name="Miller P.J."/>
            <person name="Scott M.A."/>
            <person name="Spackman E."/>
            <person name="Goraichik I."/>
            <person name="Dimitrov K.M."/>
            <person name="Suarez D.L."/>
            <person name="Swayne D.E."/>
        </authorList>
    </citation>
    <scope>NUCLEOTIDE SEQUENCE [LARGE SCALE GENOMIC DNA]</scope>
    <source>
        <strain evidence="3 4">DSM 13146</strain>
    </source>
</reference>
<dbReference type="EMBL" id="FWXF01000004">
    <property type="protein sequence ID" value="SMC20749.1"/>
    <property type="molecule type" value="Genomic_DNA"/>
</dbReference>
<dbReference type="RefSeq" id="WP_170920355.1">
    <property type="nucleotide sequence ID" value="NZ_FWXF01000004.1"/>
</dbReference>
<dbReference type="STRING" id="1121390.SAMN02746041_01007"/>
<protein>
    <submittedName>
        <fullName evidence="3">SagB-type dehydrogenase domain-containing protein</fullName>
    </submittedName>
</protein>
<organism evidence="3 4">
    <name type="scientific">Desulfacinum hydrothermale DSM 13146</name>
    <dbReference type="NCBI Taxonomy" id="1121390"/>
    <lineage>
        <taxon>Bacteria</taxon>
        <taxon>Pseudomonadati</taxon>
        <taxon>Thermodesulfobacteriota</taxon>
        <taxon>Syntrophobacteria</taxon>
        <taxon>Syntrophobacterales</taxon>
        <taxon>Syntrophobacteraceae</taxon>
        <taxon>Desulfacinum</taxon>
    </lineage>
</organism>
<dbReference type="Pfam" id="PF00881">
    <property type="entry name" value="Nitroreductase"/>
    <property type="match status" value="2"/>
</dbReference>
<evidence type="ECO:0000259" key="2">
    <source>
        <dbReference type="Pfam" id="PF00881"/>
    </source>
</evidence>
<dbReference type="GO" id="GO:0016491">
    <property type="term" value="F:oxidoreductase activity"/>
    <property type="evidence" value="ECO:0007669"/>
    <property type="project" value="InterPro"/>
</dbReference>
<evidence type="ECO:0000313" key="4">
    <source>
        <dbReference type="Proteomes" id="UP000192783"/>
    </source>
</evidence>
<dbReference type="PANTHER" id="PTHR43745:SF2">
    <property type="entry name" value="NITROREDUCTASE MJ1384-RELATED"/>
    <property type="match status" value="1"/>
</dbReference>
<dbReference type="InterPro" id="IPR052544">
    <property type="entry name" value="Bacteriocin_Proc_Enz"/>
</dbReference>
<dbReference type="PANTHER" id="PTHR43745">
    <property type="entry name" value="NITROREDUCTASE MJ1384-RELATED"/>
    <property type="match status" value="1"/>
</dbReference>
<dbReference type="NCBIfam" id="TIGR03605">
    <property type="entry name" value="antibiot_sagB"/>
    <property type="match status" value="1"/>
</dbReference>
<sequence>MDRTGFRYQEHTAYSRGHLGGGYLDWTARPSPFKEYRNLPSVDLPGEVSGAGTGFWDVVSQSSDPSRRPMDLTRLGRILHLAYGVTARSGRGRDAHFFRAAPSAGALYPCEIYVAVQSVEGVGDGLYHFDLAHNRLCELRPGVFWKDGKEWAAVFFITALFYRSAWKYRDRAYRYCLLDTGHLLENVVLAAGAEGMGPRVLDPFEDELVNRFLGIDPEREVCLAMVGIPSSQAGAGWERSPIAPGGPSFPDDRTLEPVQPEASRMSPSDRVPPTILQVHRETRDWIEAPEAGPGAAFREISDQPTVDVPRPAHWPDAPAFAQVLWRRRSYRNFVDRGLSAEAFSFLVHGIGSGLDTFSGVSVSFLCAGVEGLDPGSYLWDEAASRAICRKAGDARDQLASACLDQQWLRHAAVLWGFSADLQNLEKRLGPRAYRRALIQAGRLGQRLYLGATALDLGACGIGAYYDHEARYVLGLPEFHHLIYVVATGPVKRLWHL</sequence>
<dbReference type="CDD" id="cd02142">
    <property type="entry name" value="McbC_SagB-like_oxidoreductase"/>
    <property type="match status" value="2"/>
</dbReference>
<evidence type="ECO:0000256" key="1">
    <source>
        <dbReference type="SAM" id="MobiDB-lite"/>
    </source>
</evidence>
<accession>A0A1W1XA34</accession>
<feature type="region of interest" description="Disordered" evidence="1">
    <location>
        <begin position="235"/>
        <end position="271"/>
    </location>
</feature>
<gene>
    <name evidence="3" type="ORF">SAMN02746041_01007</name>
</gene>
<dbReference type="Proteomes" id="UP000192783">
    <property type="component" value="Unassembled WGS sequence"/>
</dbReference>
<dbReference type="AlphaFoldDB" id="A0A1W1XA34"/>
<proteinExistence type="predicted"/>
<keyword evidence="4" id="KW-1185">Reference proteome</keyword>
<name>A0A1W1XA34_9BACT</name>
<dbReference type="InterPro" id="IPR029479">
    <property type="entry name" value="Nitroreductase"/>
</dbReference>
<feature type="domain" description="Nitroreductase" evidence="2">
    <location>
        <begin position="69"/>
        <end position="227"/>
    </location>
</feature>
<dbReference type="Gene3D" id="3.40.109.10">
    <property type="entry name" value="NADH Oxidase"/>
    <property type="match status" value="2"/>
</dbReference>
<evidence type="ECO:0000313" key="3">
    <source>
        <dbReference type="EMBL" id="SMC20749.1"/>
    </source>
</evidence>
<dbReference type="SUPFAM" id="SSF55469">
    <property type="entry name" value="FMN-dependent nitroreductase-like"/>
    <property type="match status" value="2"/>
</dbReference>
<dbReference type="InterPro" id="IPR020051">
    <property type="entry name" value="SagB-type_dehydrogenase"/>
</dbReference>